<reference evidence="1 2" key="1">
    <citation type="submission" date="2019-01" db="EMBL/GenBank/DDBJ databases">
        <title>Sequencing of cultivated peanut Arachis hypogaea provides insights into genome evolution and oil improvement.</title>
        <authorList>
            <person name="Chen X."/>
        </authorList>
    </citation>
    <scope>NUCLEOTIDE SEQUENCE [LARGE SCALE GENOMIC DNA]</scope>
    <source>
        <strain evidence="2">cv. Fuhuasheng</strain>
        <tissue evidence="1">Leaves</tissue>
    </source>
</reference>
<dbReference type="Proteomes" id="UP000289738">
    <property type="component" value="Chromosome B09"/>
</dbReference>
<evidence type="ECO:0008006" key="3">
    <source>
        <dbReference type="Google" id="ProtNLM"/>
    </source>
</evidence>
<protein>
    <recommendedName>
        <fullName evidence="3">Replication factor A C-terminal domain-containing protein</fullName>
    </recommendedName>
</protein>
<dbReference type="EMBL" id="SDMP01000019">
    <property type="protein sequence ID" value="RYQ90310.1"/>
    <property type="molecule type" value="Genomic_DNA"/>
</dbReference>
<keyword evidence="2" id="KW-1185">Reference proteome</keyword>
<gene>
    <name evidence="1" type="ORF">Ahy_B09g096466</name>
</gene>
<dbReference type="Gene3D" id="2.40.50.140">
    <property type="entry name" value="Nucleic acid-binding proteins"/>
    <property type="match status" value="1"/>
</dbReference>
<dbReference type="InterPro" id="IPR012340">
    <property type="entry name" value="NA-bd_OB-fold"/>
</dbReference>
<evidence type="ECO:0000313" key="1">
    <source>
        <dbReference type="EMBL" id="RYQ90310.1"/>
    </source>
</evidence>
<name>A0A444XKU0_ARAHY</name>
<dbReference type="AlphaFoldDB" id="A0A444XKU0"/>
<sequence>MYRIKLGVIDDSDCACFVVFDNEVKQILGKNCVEILDPLLLKGDLSDIPTLLFNLIDKTFLFIIEDVDYTGSLLLISKASSIIEGKK</sequence>
<evidence type="ECO:0000313" key="2">
    <source>
        <dbReference type="Proteomes" id="UP000289738"/>
    </source>
</evidence>
<proteinExistence type="predicted"/>
<comment type="caution">
    <text evidence="1">The sequence shown here is derived from an EMBL/GenBank/DDBJ whole genome shotgun (WGS) entry which is preliminary data.</text>
</comment>
<accession>A0A444XKU0</accession>
<organism evidence="1 2">
    <name type="scientific">Arachis hypogaea</name>
    <name type="common">Peanut</name>
    <dbReference type="NCBI Taxonomy" id="3818"/>
    <lineage>
        <taxon>Eukaryota</taxon>
        <taxon>Viridiplantae</taxon>
        <taxon>Streptophyta</taxon>
        <taxon>Embryophyta</taxon>
        <taxon>Tracheophyta</taxon>
        <taxon>Spermatophyta</taxon>
        <taxon>Magnoliopsida</taxon>
        <taxon>eudicotyledons</taxon>
        <taxon>Gunneridae</taxon>
        <taxon>Pentapetalae</taxon>
        <taxon>rosids</taxon>
        <taxon>fabids</taxon>
        <taxon>Fabales</taxon>
        <taxon>Fabaceae</taxon>
        <taxon>Papilionoideae</taxon>
        <taxon>50 kb inversion clade</taxon>
        <taxon>dalbergioids sensu lato</taxon>
        <taxon>Dalbergieae</taxon>
        <taxon>Pterocarpus clade</taxon>
        <taxon>Arachis</taxon>
    </lineage>
</organism>